<evidence type="ECO:0000313" key="1">
    <source>
        <dbReference type="EMBL" id="SOY30089.1"/>
    </source>
</evidence>
<name>A0A2K4ZHY1_9FIRM</name>
<dbReference type="OrthoDB" id="9796106at2"/>
<keyword evidence="2" id="KW-1185">Reference proteome</keyword>
<evidence type="ECO:0000313" key="2">
    <source>
        <dbReference type="Proteomes" id="UP000236311"/>
    </source>
</evidence>
<proteinExistence type="predicted"/>
<accession>A0A2K4ZHY1</accession>
<dbReference type="AlphaFoldDB" id="A0A2K4ZHY1"/>
<dbReference type="Proteomes" id="UP000236311">
    <property type="component" value="Unassembled WGS sequence"/>
</dbReference>
<dbReference type="EMBL" id="OFSM01000013">
    <property type="protein sequence ID" value="SOY30089.1"/>
    <property type="molecule type" value="Genomic_DNA"/>
</dbReference>
<protein>
    <submittedName>
        <fullName evidence="1">Uncharacterized protein</fullName>
    </submittedName>
</protein>
<organism evidence="1 2">
    <name type="scientific">Acetatifactor muris</name>
    <dbReference type="NCBI Taxonomy" id="879566"/>
    <lineage>
        <taxon>Bacteria</taxon>
        <taxon>Bacillati</taxon>
        <taxon>Bacillota</taxon>
        <taxon>Clostridia</taxon>
        <taxon>Lachnospirales</taxon>
        <taxon>Lachnospiraceae</taxon>
        <taxon>Acetatifactor</taxon>
    </lineage>
</organism>
<sequence>MKMAMKEGQILIKDADNTQFTIIKSWGKMKWSKAERMFYGPAEIELLNKLAGIVRLPGPIEAERQRLNIISQAVDAERMKPEPEPLYKYPVKFPLYKHQTRAANMALITFGLVPPPEDKEGGHGSIKQ</sequence>
<gene>
    <name evidence="1" type="ORF">AMURIS_02812</name>
</gene>
<reference evidence="1 2" key="1">
    <citation type="submission" date="2018-01" db="EMBL/GenBank/DDBJ databases">
        <authorList>
            <person name="Gaut B.S."/>
            <person name="Morton B.R."/>
            <person name="Clegg M.T."/>
            <person name="Duvall M.R."/>
        </authorList>
    </citation>
    <scope>NUCLEOTIDE SEQUENCE [LARGE SCALE GENOMIC DNA]</scope>
    <source>
        <strain evidence="1">GP69</strain>
    </source>
</reference>